<sequence>MSYRRRISMKMPDYEDEVTVVDVYDLAADIGKECEIIIERYGADAVTALLPKVINALELLENLAVRTEKENHALQELTAKISQLENDKIEKAEYRQRFEKEIEAIEEQWRNESADLVTAVSRLQDENKRLRRTLNAPSDGSSAPPSPAREQDQEVLSRLSSTAEKQRSTLRHQELQLQEKQQLIDSLSGQVEKLAQVSRDLRRKQKQMQNQLDTAEQYLSGVYELACSLQAKSDAPGLSMFRVRFEDLERMRDQYQDAYLNLKGLPVDETVLQQADKRFNKFYEIFYSVKVIAEGLVSTNSVAGVEPVRSTAHFKLPEISLSGFSGVYTDWPNFIGLFDSLIHTNGDLSSVQKMHYLLSVLDKELLSLVKHLELADGNYEIAYQLLKERYDNKRLIADTHLESILAVTLGQQGLTGNLRKLVNTLKENTMALSVLGFEVKAWSFLLLHIILRKLPFDLRSRFELGIGGSPNTIPTFQDLLGFLETELRVLETVGGSGSRGSSNSNNVKTGTSHATVTLTAVAVSCALCRGNHTIYRCDRFNSLTPVQRRELVAQQGLCCNCLRAHSVSRCTSKCRCLVCGGHHHTKLHLPPSSSSSSCSLTSSSSTAPKDGRPADSSPGSTVCHGSIHNTMLLGTAMVGVYDHNGHIHQVRALIDSGSQVSVITEELAQRLRLPRTSSRLLYGLGGKQRSNGSVECRIASPQGASQPALVATAVVLKHITGDLPSAPLCPSVLERCKSIKLADDRLSVPGPIDFLIGVDLYSRILDGSSYQLGEGLPTAHRSIFGWILMGQAPIDRDKVALPNKSVQVSVGDPHPQRSRRRPARRRPSQRMHGQPAPSRPYAACNCVHAC</sequence>
<dbReference type="AlphaFoldDB" id="A0A8S4DM05"/>
<dbReference type="Pfam" id="PF09744">
    <property type="entry name" value="RH1"/>
    <property type="match status" value="1"/>
</dbReference>
<feature type="compositionally biased region" description="Low complexity" evidence="3">
    <location>
        <begin position="589"/>
        <end position="606"/>
    </location>
</feature>
<evidence type="ECO:0000313" key="6">
    <source>
        <dbReference type="EMBL" id="CAG9104361.1"/>
    </source>
</evidence>
<dbReference type="Proteomes" id="UP000653454">
    <property type="component" value="Unassembled WGS sequence"/>
</dbReference>
<dbReference type="Pfam" id="PF03564">
    <property type="entry name" value="DUF1759"/>
    <property type="match status" value="1"/>
</dbReference>
<reference evidence="6" key="1">
    <citation type="submission" date="2020-11" db="EMBL/GenBank/DDBJ databases">
        <authorList>
            <person name="Whiteford S."/>
        </authorList>
    </citation>
    <scope>NUCLEOTIDE SEQUENCE</scope>
</reference>
<feature type="domain" description="RH1" evidence="5">
    <location>
        <begin position="6"/>
        <end position="94"/>
    </location>
</feature>
<comment type="caution">
    <text evidence="6">The sequence shown here is derived from an EMBL/GenBank/DDBJ whole genome shotgun (WGS) entry which is preliminary data.</text>
</comment>
<dbReference type="PROSITE" id="PS51776">
    <property type="entry name" value="RH1"/>
    <property type="match status" value="1"/>
</dbReference>
<feature type="domain" description="Peptidase A2" evidence="4">
    <location>
        <begin position="650"/>
        <end position="686"/>
    </location>
</feature>
<dbReference type="PANTHER" id="PTHR47331:SF4">
    <property type="entry name" value="PEPTIDASE S1 DOMAIN-CONTAINING PROTEIN"/>
    <property type="match status" value="1"/>
</dbReference>
<dbReference type="Gene3D" id="1.20.58.1770">
    <property type="match status" value="1"/>
</dbReference>
<dbReference type="PANTHER" id="PTHR47331">
    <property type="entry name" value="PHD-TYPE DOMAIN-CONTAINING PROTEIN"/>
    <property type="match status" value="1"/>
</dbReference>
<accession>A0A8S4DM05</accession>
<evidence type="ECO:0000256" key="3">
    <source>
        <dbReference type="SAM" id="MobiDB-lite"/>
    </source>
</evidence>
<dbReference type="InterPro" id="IPR001995">
    <property type="entry name" value="Peptidase_A2_cat"/>
</dbReference>
<dbReference type="SUPFAM" id="SSF50630">
    <property type="entry name" value="Acid proteases"/>
    <property type="match status" value="1"/>
</dbReference>
<keyword evidence="1" id="KW-0378">Hydrolase</keyword>
<name>A0A8S4DM05_PLUXY</name>
<keyword evidence="7" id="KW-1185">Reference proteome</keyword>
<evidence type="ECO:0000256" key="2">
    <source>
        <dbReference type="SAM" id="Coils"/>
    </source>
</evidence>
<gene>
    <name evidence="6" type="ORF">PLXY2_LOCUS3199</name>
</gene>
<feature type="region of interest" description="Disordered" evidence="3">
    <location>
        <begin position="587"/>
        <end position="621"/>
    </location>
</feature>
<dbReference type="GO" id="GO:0006508">
    <property type="term" value="P:proteolysis"/>
    <property type="evidence" value="ECO:0007669"/>
    <property type="project" value="InterPro"/>
</dbReference>
<keyword evidence="2" id="KW-0175">Coiled coil</keyword>
<feature type="region of interest" description="Disordered" evidence="3">
    <location>
        <begin position="131"/>
        <end position="152"/>
    </location>
</feature>
<feature type="coiled-coil region" evidence="2">
    <location>
        <begin position="163"/>
        <end position="218"/>
    </location>
</feature>
<evidence type="ECO:0000313" key="7">
    <source>
        <dbReference type="Proteomes" id="UP000653454"/>
    </source>
</evidence>
<feature type="region of interest" description="Disordered" evidence="3">
    <location>
        <begin position="805"/>
        <end position="840"/>
    </location>
</feature>
<organism evidence="6 7">
    <name type="scientific">Plutella xylostella</name>
    <name type="common">Diamondback moth</name>
    <name type="synonym">Plutella maculipennis</name>
    <dbReference type="NCBI Taxonomy" id="51655"/>
    <lineage>
        <taxon>Eukaryota</taxon>
        <taxon>Metazoa</taxon>
        <taxon>Ecdysozoa</taxon>
        <taxon>Arthropoda</taxon>
        <taxon>Hexapoda</taxon>
        <taxon>Insecta</taxon>
        <taxon>Pterygota</taxon>
        <taxon>Neoptera</taxon>
        <taxon>Endopterygota</taxon>
        <taxon>Lepidoptera</taxon>
        <taxon>Glossata</taxon>
        <taxon>Ditrysia</taxon>
        <taxon>Yponomeutoidea</taxon>
        <taxon>Plutellidae</taxon>
        <taxon>Plutella</taxon>
    </lineage>
</organism>
<evidence type="ECO:0000256" key="1">
    <source>
        <dbReference type="ARBA" id="ARBA00022801"/>
    </source>
</evidence>
<dbReference type="PROSITE" id="PS00141">
    <property type="entry name" value="ASP_PROTEASE"/>
    <property type="match status" value="1"/>
</dbReference>
<evidence type="ECO:0000259" key="4">
    <source>
        <dbReference type="PROSITE" id="PS50175"/>
    </source>
</evidence>
<dbReference type="CDD" id="cd14445">
    <property type="entry name" value="RILP-like"/>
    <property type="match status" value="1"/>
</dbReference>
<feature type="compositionally biased region" description="Basic residues" evidence="3">
    <location>
        <begin position="816"/>
        <end position="829"/>
    </location>
</feature>
<dbReference type="CDD" id="cd00303">
    <property type="entry name" value="retropepsin_like"/>
    <property type="match status" value="1"/>
</dbReference>
<dbReference type="EMBL" id="CAJHNJ030000008">
    <property type="protein sequence ID" value="CAG9104361.1"/>
    <property type="molecule type" value="Genomic_DNA"/>
</dbReference>
<dbReference type="GO" id="GO:0004190">
    <property type="term" value="F:aspartic-type endopeptidase activity"/>
    <property type="evidence" value="ECO:0007669"/>
    <property type="project" value="InterPro"/>
</dbReference>
<protein>
    <submittedName>
        <fullName evidence="6">(diamondback moth) hypothetical protein</fullName>
    </submittedName>
</protein>
<dbReference type="InterPro" id="IPR021109">
    <property type="entry name" value="Peptidase_aspartic_dom_sf"/>
</dbReference>
<dbReference type="PROSITE" id="PS50175">
    <property type="entry name" value="ASP_PROT_RETROV"/>
    <property type="match status" value="1"/>
</dbReference>
<dbReference type="InterPro" id="IPR001969">
    <property type="entry name" value="Aspartic_peptidase_AS"/>
</dbReference>
<dbReference type="InterPro" id="IPR005312">
    <property type="entry name" value="DUF1759"/>
</dbReference>
<dbReference type="Gene3D" id="2.40.70.10">
    <property type="entry name" value="Acid Proteases"/>
    <property type="match status" value="1"/>
</dbReference>
<evidence type="ECO:0000259" key="5">
    <source>
        <dbReference type="PROSITE" id="PS51776"/>
    </source>
</evidence>
<dbReference type="Pfam" id="PF13650">
    <property type="entry name" value="Asp_protease_2"/>
    <property type="match status" value="1"/>
</dbReference>
<proteinExistence type="predicted"/>
<dbReference type="InterPro" id="IPR034743">
    <property type="entry name" value="RH1"/>
</dbReference>